<dbReference type="EMBL" id="FKLO01000011">
    <property type="protein sequence ID" value="SAM57026.1"/>
    <property type="molecule type" value="Genomic_DNA"/>
</dbReference>
<sequence length="148" mass="16677">MQLLLFCGVQASGKSSYYKAHFADTHIRLNLDMLRTRHREALLFHACLQAKQPCVIDNTNPTAAARTKYLTPARAAHFQSIAYYFETPLADALARNATRSGKARIPERGIIATYKQLEPPTLAEGFAAIYRVRLDPQHGYLTEKIDEI</sequence>
<organism evidence="1 2">
    <name type="scientific">Cardiobacterium hominis</name>
    <dbReference type="NCBI Taxonomy" id="2718"/>
    <lineage>
        <taxon>Bacteria</taxon>
        <taxon>Pseudomonadati</taxon>
        <taxon>Pseudomonadota</taxon>
        <taxon>Gammaproteobacteria</taxon>
        <taxon>Cardiobacteriales</taxon>
        <taxon>Cardiobacteriaceae</taxon>
        <taxon>Cardiobacterium</taxon>
    </lineage>
</organism>
<dbReference type="GO" id="GO:0046404">
    <property type="term" value="F:ATP-dependent polydeoxyribonucleotide 5'-hydroxyl-kinase activity"/>
    <property type="evidence" value="ECO:0007669"/>
    <property type="project" value="TreeGrafter"/>
</dbReference>
<evidence type="ECO:0000313" key="2">
    <source>
        <dbReference type="Proteomes" id="UP000190837"/>
    </source>
</evidence>
<dbReference type="Pfam" id="PF13671">
    <property type="entry name" value="AAA_33"/>
    <property type="match status" value="1"/>
</dbReference>
<dbReference type="PANTHER" id="PTHR12083">
    <property type="entry name" value="BIFUNCTIONAL POLYNUCLEOTIDE PHOSPHATASE/KINASE"/>
    <property type="match status" value="1"/>
</dbReference>
<dbReference type="PANTHER" id="PTHR12083:SF9">
    <property type="entry name" value="BIFUNCTIONAL POLYNUCLEOTIDE PHOSPHATASE_KINASE"/>
    <property type="match status" value="1"/>
</dbReference>
<reference evidence="2" key="1">
    <citation type="submission" date="2016-04" db="EMBL/GenBank/DDBJ databases">
        <authorList>
            <person name="Tagini F."/>
        </authorList>
    </citation>
    <scope>NUCLEOTIDE SEQUENCE [LARGE SCALE GENOMIC DNA]</scope>
    <source>
        <strain evidence="2">CHUV0807</strain>
    </source>
</reference>
<evidence type="ECO:0000313" key="1">
    <source>
        <dbReference type="EMBL" id="SAM57026.1"/>
    </source>
</evidence>
<name>A0A1C3H1V7_9GAMM</name>
<dbReference type="Proteomes" id="UP000190837">
    <property type="component" value="Unassembled WGS sequence"/>
</dbReference>
<gene>
    <name evidence="1" type="ORF">CHUV0807_0117</name>
</gene>
<evidence type="ECO:0008006" key="3">
    <source>
        <dbReference type="Google" id="ProtNLM"/>
    </source>
</evidence>
<proteinExistence type="predicted"/>
<accession>A0A1C3H1V7</accession>
<dbReference type="InterPro" id="IPR027417">
    <property type="entry name" value="P-loop_NTPase"/>
</dbReference>
<dbReference type="GO" id="GO:0046403">
    <property type="term" value="F:polynucleotide 3'-phosphatase activity"/>
    <property type="evidence" value="ECO:0007669"/>
    <property type="project" value="TreeGrafter"/>
</dbReference>
<dbReference type="AlphaFoldDB" id="A0A1C3H1V7"/>
<protein>
    <recommendedName>
        <fullName evidence="3">Kinase</fullName>
    </recommendedName>
</protein>
<dbReference type="RefSeq" id="WP_079538782.1">
    <property type="nucleotide sequence ID" value="NZ_FKLO01000011.1"/>
</dbReference>
<dbReference type="SUPFAM" id="SSF52540">
    <property type="entry name" value="P-loop containing nucleoside triphosphate hydrolases"/>
    <property type="match status" value="1"/>
</dbReference>
<dbReference type="GO" id="GO:0003690">
    <property type="term" value="F:double-stranded DNA binding"/>
    <property type="evidence" value="ECO:0007669"/>
    <property type="project" value="TreeGrafter"/>
</dbReference>
<dbReference type="Gene3D" id="3.40.50.300">
    <property type="entry name" value="P-loop containing nucleotide triphosphate hydrolases"/>
    <property type="match status" value="1"/>
</dbReference>
<dbReference type="GO" id="GO:0006281">
    <property type="term" value="P:DNA repair"/>
    <property type="evidence" value="ECO:0007669"/>
    <property type="project" value="TreeGrafter"/>
</dbReference>